<dbReference type="Proteomes" id="UP001300604">
    <property type="component" value="Chromosome"/>
</dbReference>
<dbReference type="RefSeq" id="WP_275845015.1">
    <property type="nucleotide sequence ID" value="NZ_CP135996.1"/>
</dbReference>
<evidence type="ECO:0000256" key="9">
    <source>
        <dbReference type="ARBA" id="ARBA00048552"/>
    </source>
</evidence>
<organism evidence="11 12">
    <name type="scientific">Caproicibacterium argilliputei</name>
    <dbReference type="NCBI Taxonomy" id="3030016"/>
    <lineage>
        <taxon>Bacteria</taxon>
        <taxon>Bacillati</taxon>
        <taxon>Bacillota</taxon>
        <taxon>Clostridia</taxon>
        <taxon>Eubacteriales</taxon>
        <taxon>Oscillospiraceae</taxon>
        <taxon>Caproicibacterium</taxon>
    </lineage>
</organism>
<reference evidence="11" key="1">
    <citation type="submission" date="2023-09" db="EMBL/GenBank/DDBJ databases">
        <authorList>
            <person name="Zeng C."/>
        </authorList>
    </citation>
    <scope>NUCLEOTIDE SEQUENCE</scope>
    <source>
        <strain evidence="11">ZCY20-5</strain>
    </source>
</reference>
<keyword evidence="7 10" id="KW-0804">Transcription</keyword>
<name>A0AA97D8L2_9FIRM</name>
<dbReference type="EC" id="2.7.7.6" evidence="2 10"/>
<comment type="function">
    <text evidence="10">Promotes RNA polymerase assembly. Latches the N- and C-terminal regions of the beta' subunit thereby facilitating its interaction with the beta and alpha subunits.</text>
</comment>
<comment type="catalytic activity">
    <reaction evidence="9 10">
        <text>RNA(n) + a ribonucleoside 5'-triphosphate = RNA(n+1) + diphosphate</text>
        <dbReference type="Rhea" id="RHEA:21248"/>
        <dbReference type="Rhea" id="RHEA-COMP:14527"/>
        <dbReference type="Rhea" id="RHEA-COMP:17342"/>
        <dbReference type="ChEBI" id="CHEBI:33019"/>
        <dbReference type="ChEBI" id="CHEBI:61557"/>
        <dbReference type="ChEBI" id="CHEBI:140395"/>
        <dbReference type="EC" id="2.7.7.6"/>
    </reaction>
</comment>
<dbReference type="EMBL" id="CP135996">
    <property type="protein sequence ID" value="WOC31043.1"/>
    <property type="molecule type" value="Genomic_DNA"/>
</dbReference>
<dbReference type="Pfam" id="PF01192">
    <property type="entry name" value="RNA_pol_Rpb6"/>
    <property type="match status" value="1"/>
</dbReference>
<sequence length="92" mass="10404">MIKPIADLLTEPGQSRYALCVGVSKRAREIAAEAEDKGEILDEKPVELAVEELKKHEYRIVESDRNEDEEADEAKEIKIEEQIIEEAAPNVQ</sequence>
<evidence type="ECO:0000256" key="5">
    <source>
        <dbReference type="ARBA" id="ARBA00022679"/>
    </source>
</evidence>
<comment type="similarity">
    <text evidence="1 10">Belongs to the RNA polymerase subunit omega family.</text>
</comment>
<keyword evidence="4 10" id="KW-0240">DNA-directed RNA polymerase</keyword>
<dbReference type="HAMAP" id="MF_00366">
    <property type="entry name" value="RNApol_bact_RpoZ"/>
    <property type="match status" value="1"/>
</dbReference>
<comment type="subunit">
    <text evidence="10">The RNAP catalytic core consists of 2 alpha, 1 beta, 1 beta' and 1 omega subunit. When a sigma factor is associated with the core the holoenzyme is formed, which can initiate transcription.</text>
</comment>
<protein>
    <recommendedName>
        <fullName evidence="3 10">DNA-directed RNA polymerase subunit omega</fullName>
        <shortName evidence="10">RNAP omega subunit</shortName>
        <ecNumber evidence="2 10">2.7.7.6</ecNumber>
    </recommendedName>
    <alternativeName>
        <fullName evidence="10">RNA polymerase omega subunit</fullName>
    </alternativeName>
    <alternativeName>
        <fullName evidence="8 10">Transcriptase subunit omega</fullName>
    </alternativeName>
</protein>
<evidence type="ECO:0000256" key="1">
    <source>
        <dbReference type="ARBA" id="ARBA00006711"/>
    </source>
</evidence>
<keyword evidence="6 10" id="KW-0548">Nucleotidyltransferase</keyword>
<evidence type="ECO:0000256" key="2">
    <source>
        <dbReference type="ARBA" id="ARBA00012418"/>
    </source>
</evidence>
<dbReference type="GO" id="GO:0003899">
    <property type="term" value="F:DNA-directed RNA polymerase activity"/>
    <property type="evidence" value="ECO:0007669"/>
    <property type="project" value="UniProtKB-UniRule"/>
</dbReference>
<keyword evidence="12" id="KW-1185">Reference proteome</keyword>
<dbReference type="AlphaFoldDB" id="A0AA97D8L2"/>
<gene>
    <name evidence="10" type="primary">rpoZ</name>
    <name evidence="11" type="ORF">PXC00_07305</name>
</gene>
<evidence type="ECO:0000256" key="10">
    <source>
        <dbReference type="HAMAP-Rule" id="MF_00366"/>
    </source>
</evidence>
<keyword evidence="5 10" id="KW-0808">Transferase</keyword>
<dbReference type="GO" id="GO:0003677">
    <property type="term" value="F:DNA binding"/>
    <property type="evidence" value="ECO:0007669"/>
    <property type="project" value="UniProtKB-UniRule"/>
</dbReference>
<dbReference type="InterPro" id="IPR006110">
    <property type="entry name" value="Pol_omega/Rpo6/RPB6"/>
</dbReference>
<evidence type="ECO:0000313" key="11">
    <source>
        <dbReference type="EMBL" id="WOC31043.1"/>
    </source>
</evidence>
<evidence type="ECO:0000256" key="4">
    <source>
        <dbReference type="ARBA" id="ARBA00022478"/>
    </source>
</evidence>
<proteinExistence type="inferred from homology"/>
<accession>A0AA97D8L2</accession>
<evidence type="ECO:0000256" key="8">
    <source>
        <dbReference type="ARBA" id="ARBA00029924"/>
    </source>
</evidence>
<dbReference type="GO" id="GO:0006351">
    <property type="term" value="P:DNA-templated transcription"/>
    <property type="evidence" value="ECO:0007669"/>
    <property type="project" value="UniProtKB-UniRule"/>
</dbReference>
<evidence type="ECO:0000256" key="6">
    <source>
        <dbReference type="ARBA" id="ARBA00022695"/>
    </source>
</evidence>
<dbReference type="InterPro" id="IPR003716">
    <property type="entry name" value="DNA-dir_RNA_pol_omega"/>
</dbReference>
<dbReference type="Gene3D" id="3.90.940.10">
    <property type="match status" value="1"/>
</dbReference>
<dbReference type="SMART" id="SM01409">
    <property type="entry name" value="RNA_pol_Rpb6"/>
    <property type="match status" value="1"/>
</dbReference>
<reference evidence="11" key="2">
    <citation type="submission" date="2024-06" db="EMBL/GenBank/DDBJ databases">
        <title>Caproicibacterium argilliputei sp. nov, a novel caproic acid producing anaerobic bacterium isolated from pit mud.</title>
        <authorList>
            <person name="Xia S."/>
        </authorList>
    </citation>
    <scope>NUCLEOTIDE SEQUENCE</scope>
    <source>
        <strain evidence="11">ZCY20-5</strain>
    </source>
</reference>
<dbReference type="InterPro" id="IPR036161">
    <property type="entry name" value="RPB6/omega-like_sf"/>
</dbReference>
<dbReference type="SUPFAM" id="SSF63562">
    <property type="entry name" value="RPB6/omega subunit-like"/>
    <property type="match status" value="1"/>
</dbReference>
<evidence type="ECO:0000256" key="3">
    <source>
        <dbReference type="ARBA" id="ARBA00013725"/>
    </source>
</evidence>
<evidence type="ECO:0000313" key="12">
    <source>
        <dbReference type="Proteomes" id="UP001300604"/>
    </source>
</evidence>
<evidence type="ECO:0000256" key="7">
    <source>
        <dbReference type="ARBA" id="ARBA00023163"/>
    </source>
</evidence>
<dbReference type="KEGG" id="carl:PXC00_07305"/>
<dbReference type="GO" id="GO:0000428">
    <property type="term" value="C:DNA-directed RNA polymerase complex"/>
    <property type="evidence" value="ECO:0007669"/>
    <property type="project" value="UniProtKB-KW"/>
</dbReference>